<protein>
    <recommendedName>
        <fullName evidence="1">MULE transposase domain-containing protein</fullName>
    </recommendedName>
</protein>
<dbReference type="AlphaFoldDB" id="A0ABD3BW48"/>
<dbReference type="EMBL" id="JAVIJP010000066">
    <property type="protein sequence ID" value="KAL3621487.1"/>
    <property type="molecule type" value="Genomic_DNA"/>
</dbReference>
<keyword evidence="3" id="KW-1185">Reference proteome</keyword>
<sequence>MSQDVTEIMLPLFLRYREQVLDSRAVSEMSEEEFIQCIPSPIPIKTHTFKFKEGPSSIDKYFDFNEPTVFDYKLPDPIIDRVFWSEGIELMVNTILKDNQSNLFTIAEVCMGDFLNLAEKRVLTIRSACVESLLHGVWICPLFRRALYEAIDSDYTLQSQIITFTTLDSVVKRTKRMKDDTYFSNPLKKLKDSTSKSTFLRFFLSILISYWADDHMLRMLDLLEGKIIFTKRMDIRDEHKARTAKEEEEKLKLAGGEEMEPLKQLLDEVWFMRRCWYRTSSFEEYNMIFASFTGIDNHRRIVTFGVGLLSKEDTDSYSWLLKKFQECMGLTPRMMITDQDRTMKNDIERVIQKPVIAIAFGI</sequence>
<name>A0ABD3BW48_9LAMI</name>
<feature type="domain" description="MULE transposase" evidence="1">
    <location>
        <begin position="284"/>
        <end position="351"/>
    </location>
</feature>
<dbReference type="Pfam" id="PF10551">
    <property type="entry name" value="MULE"/>
    <property type="match status" value="1"/>
</dbReference>
<proteinExistence type="predicted"/>
<dbReference type="Proteomes" id="UP001632038">
    <property type="component" value="Unassembled WGS sequence"/>
</dbReference>
<accession>A0ABD3BW48</accession>
<dbReference type="PANTHER" id="PTHR47718">
    <property type="entry name" value="OS01G0519700 PROTEIN"/>
    <property type="match status" value="1"/>
</dbReference>
<evidence type="ECO:0000313" key="2">
    <source>
        <dbReference type="EMBL" id="KAL3621487.1"/>
    </source>
</evidence>
<reference evidence="3" key="1">
    <citation type="journal article" date="2024" name="IScience">
        <title>Strigolactones Initiate the Formation of Haustorium-like Structures in Castilleja.</title>
        <authorList>
            <person name="Buerger M."/>
            <person name="Peterson D."/>
            <person name="Chory J."/>
        </authorList>
    </citation>
    <scope>NUCLEOTIDE SEQUENCE [LARGE SCALE GENOMIC DNA]</scope>
</reference>
<organism evidence="2 3">
    <name type="scientific">Castilleja foliolosa</name>
    <dbReference type="NCBI Taxonomy" id="1961234"/>
    <lineage>
        <taxon>Eukaryota</taxon>
        <taxon>Viridiplantae</taxon>
        <taxon>Streptophyta</taxon>
        <taxon>Embryophyta</taxon>
        <taxon>Tracheophyta</taxon>
        <taxon>Spermatophyta</taxon>
        <taxon>Magnoliopsida</taxon>
        <taxon>eudicotyledons</taxon>
        <taxon>Gunneridae</taxon>
        <taxon>Pentapetalae</taxon>
        <taxon>asterids</taxon>
        <taxon>lamiids</taxon>
        <taxon>Lamiales</taxon>
        <taxon>Orobanchaceae</taxon>
        <taxon>Pedicularideae</taxon>
        <taxon>Castillejinae</taxon>
        <taxon>Castilleja</taxon>
    </lineage>
</organism>
<evidence type="ECO:0000313" key="3">
    <source>
        <dbReference type="Proteomes" id="UP001632038"/>
    </source>
</evidence>
<comment type="caution">
    <text evidence="2">The sequence shown here is derived from an EMBL/GenBank/DDBJ whole genome shotgun (WGS) entry which is preliminary data.</text>
</comment>
<gene>
    <name evidence="2" type="ORF">CASFOL_036399</name>
</gene>
<evidence type="ECO:0000259" key="1">
    <source>
        <dbReference type="Pfam" id="PF10551"/>
    </source>
</evidence>
<dbReference type="InterPro" id="IPR018289">
    <property type="entry name" value="MULE_transposase_dom"/>
</dbReference>